<protein>
    <submittedName>
        <fullName evidence="4">Uncharacterized protein</fullName>
    </submittedName>
</protein>
<keyword evidence="1" id="KW-0732">Signal</keyword>
<dbReference type="InterPro" id="IPR006869">
    <property type="entry name" value="DUF547"/>
</dbReference>
<gene>
    <name evidence="4" type="ORF">Taro_032323</name>
</gene>
<organism evidence="4 5">
    <name type="scientific">Colocasia esculenta</name>
    <name type="common">Wild taro</name>
    <name type="synonym">Arum esculentum</name>
    <dbReference type="NCBI Taxonomy" id="4460"/>
    <lineage>
        <taxon>Eukaryota</taxon>
        <taxon>Viridiplantae</taxon>
        <taxon>Streptophyta</taxon>
        <taxon>Embryophyta</taxon>
        <taxon>Tracheophyta</taxon>
        <taxon>Spermatophyta</taxon>
        <taxon>Magnoliopsida</taxon>
        <taxon>Liliopsida</taxon>
        <taxon>Araceae</taxon>
        <taxon>Aroideae</taxon>
        <taxon>Colocasieae</taxon>
        <taxon>Colocasia</taxon>
    </lineage>
</organism>
<sequence length="680" mass="76582">MIAQWWGGFFGWWVAAVSTKEEVRSSTDGVRCEPSRPNAPWGVPTFFFHSIGFQASPIFDAQALQEVAGWVLFVELLGESDSHGRLEEDGLDLPHEVSPRLKMDIGRATDEPYAGRKLSSDAEVQSSLKQEILQLEKRLQDQFAVRRALEKALGYRSSVVDTSNDYMMPKPTKELIREIAVLEVEVRYLEQYLLSLYRRAFDQQVPTFSPPTVGKICEPPCSSQSLLHQGVSRTEIPPRRGNASDMMNHASLPRKNPANEMCFAGCSRRLAGPGVHRSHSALSQRSICSGRMSPQAENLARALRECHSQPLAFLENEPNSTSEVISLAEYLGTSIGDHVPETPNKLSEDLVKFMGSIYCKLAESPLVYPGPSSSPTSSFSSTGAFSPQYHGDIWSPGRRKESSLDSWLDNPFRVEGIKEFSGPYNVMVEVPSFCLNSQRVVEVEDMLLRYRSLVLRLESVDPRKMKHEEKLAFWVNIHNASVMHAYLTHGVPQNNLKRLALLLKATCNIGGRIINAETIQSSVLGCRTHRSGQWFKALLSAGLKSRKGEDWQSYAIEHPEPLLHFALCSGSHSDPAVRVYTPKRISQELEKAREEYIRAAVSIRREQKILLPKIIESFAKDSNLSLTGLLEMIQHYLPQTIQMAMRRCQQGRSQKVVEWVPHNFAFRYLLSREVANPDMK</sequence>
<feature type="signal peptide" evidence="1">
    <location>
        <begin position="1"/>
        <end position="19"/>
    </location>
</feature>
<evidence type="ECO:0000259" key="2">
    <source>
        <dbReference type="Pfam" id="PF04784"/>
    </source>
</evidence>
<keyword evidence="5" id="KW-1185">Reference proteome</keyword>
<dbReference type="PANTHER" id="PTHR23054">
    <property type="entry name" value="TERNARY COMPLEX FACTOR MIP1, LEUCINE-ZIPPER-RELATED"/>
    <property type="match status" value="1"/>
</dbReference>
<dbReference type="Pfam" id="PF04784">
    <property type="entry name" value="DUF547"/>
    <property type="match status" value="1"/>
</dbReference>
<dbReference type="PANTHER" id="PTHR23054:SF18">
    <property type="entry name" value="TERNARY COMPLEX FACTOR MIP1, LEUCINE-ZIPPER"/>
    <property type="match status" value="1"/>
</dbReference>
<dbReference type="AlphaFoldDB" id="A0A843VUJ7"/>
<dbReference type="InterPro" id="IPR025757">
    <property type="entry name" value="MIP1_Leuzipper"/>
</dbReference>
<proteinExistence type="predicted"/>
<name>A0A843VUJ7_COLES</name>
<dbReference type="Pfam" id="PF14389">
    <property type="entry name" value="Lzipper-MIP1"/>
    <property type="match status" value="1"/>
</dbReference>
<evidence type="ECO:0000259" key="3">
    <source>
        <dbReference type="Pfam" id="PF14389"/>
    </source>
</evidence>
<evidence type="ECO:0000313" key="5">
    <source>
        <dbReference type="Proteomes" id="UP000652761"/>
    </source>
</evidence>
<comment type="caution">
    <text evidence="4">The sequence shown here is derived from an EMBL/GenBank/DDBJ whole genome shotgun (WGS) entry which is preliminary data.</text>
</comment>
<feature type="domain" description="Ternary complex factor MIP1 leucine-zipper" evidence="3">
    <location>
        <begin position="123"/>
        <end position="203"/>
    </location>
</feature>
<accession>A0A843VUJ7</accession>
<feature type="chain" id="PRO_5032687394" evidence="1">
    <location>
        <begin position="20"/>
        <end position="680"/>
    </location>
</feature>
<dbReference type="Proteomes" id="UP000652761">
    <property type="component" value="Unassembled WGS sequence"/>
</dbReference>
<dbReference type="OrthoDB" id="418495at2759"/>
<evidence type="ECO:0000256" key="1">
    <source>
        <dbReference type="SAM" id="SignalP"/>
    </source>
</evidence>
<evidence type="ECO:0000313" key="4">
    <source>
        <dbReference type="EMBL" id="MQL99595.1"/>
    </source>
</evidence>
<feature type="domain" description="DUF547" evidence="2">
    <location>
        <begin position="463"/>
        <end position="597"/>
    </location>
</feature>
<dbReference type="EMBL" id="NMUH01002377">
    <property type="protein sequence ID" value="MQL99595.1"/>
    <property type="molecule type" value="Genomic_DNA"/>
</dbReference>
<reference evidence="4" key="1">
    <citation type="submission" date="2017-07" db="EMBL/GenBank/DDBJ databases">
        <title>Taro Niue Genome Assembly and Annotation.</title>
        <authorList>
            <person name="Atibalentja N."/>
            <person name="Keating K."/>
            <person name="Fields C.J."/>
        </authorList>
    </citation>
    <scope>NUCLEOTIDE SEQUENCE</scope>
    <source>
        <strain evidence="4">Niue_2</strain>
        <tissue evidence="4">Leaf</tissue>
    </source>
</reference>